<feature type="domain" description="PA14" evidence="13">
    <location>
        <begin position="295"/>
        <end position="468"/>
    </location>
</feature>
<accession>A0A2C9M9Y3</accession>
<reference evidence="14" key="1">
    <citation type="submission" date="2020-05" db="UniProtKB">
        <authorList>
            <consortium name="EnsemblMetazoa"/>
        </authorList>
    </citation>
    <scope>IDENTIFICATION</scope>
    <source>
        <strain evidence="14">BB02</strain>
    </source>
</reference>
<dbReference type="OrthoDB" id="120976at2759"/>
<dbReference type="InterPro" id="IPR019316">
    <property type="entry name" value="G8_domain"/>
</dbReference>
<keyword evidence="10" id="KW-0472">Membrane</keyword>
<proteinExistence type="predicted"/>
<dbReference type="Pfam" id="PF24606">
    <property type="entry name" value="CEMIP_beta-hel"/>
    <property type="match status" value="1"/>
</dbReference>
<feature type="chain" id="PRO_5012293594" description="Fibrocystin-L" evidence="11">
    <location>
        <begin position="24"/>
        <end position="4424"/>
    </location>
</feature>
<gene>
    <name evidence="14" type="primary">106067830</name>
</gene>
<evidence type="ECO:0000256" key="8">
    <source>
        <dbReference type="ARBA" id="ARBA00023180"/>
    </source>
</evidence>
<dbReference type="InterPro" id="IPR002909">
    <property type="entry name" value="IPT_dom"/>
</dbReference>
<keyword evidence="7 10" id="KW-1133">Transmembrane helix</keyword>
<evidence type="ECO:0000256" key="6">
    <source>
        <dbReference type="ARBA" id="ARBA00022737"/>
    </source>
</evidence>
<keyword evidence="8" id="KW-0325">Glycoprotein</keyword>
<dbReference type="Pfam" id="PF10162">
    <property type="entry name" value="G8"/>
    <property type="match status" value="2"/>
</dbReference>
<dbReference type="InterPro" id="IPR008972">
    <property type="entry name" value="Cupredoxin"/>
</dbReference>
<protein>
    <recommendedName>
        <fullName evidence="16">Fibrocystin-L</fullName>
    </recommendedName>
</protein>
<evidence type="ECO:0000259" key="13">
    <source>
        <dbReference type="PROSITE" id="PS51820"/>
    </source>
</evidence>
<dbReference type="PROSITE" id="PS51820">
    <property type="entry name" value="PA14"/>
    <property type="match status" value="1"/>
</dbReference>
<feature type="signal peptide" evidence="11">
    <location>
        <begin position="1"/>
        <end position="23"/>
    </location>
</feature>
<dbReference type="Proteomes" id="UP000076420">
    <property type="component" value="Unassembled WGS sequence"/>
</dbReference>
<evidence type="ECO:0000256" key="9">
    <source>
        <dbReference type="ARBA" id="ARBA00023273"/>
    </source>
</evidence>
<dbReference type="Pfam" id="PF01833">
    <property type="entry name" value="TIG"/>
    <property type="match status" value="12"/>
</dbReference>
<evidence type="ECO:0000256" key="11">
    <source>
        <dbReference type="SAM" id="SignalP"/>
    </source>
</evidence>
<dbReference type="KEGG" id="bgt:106067830"/>
<keyword evidence="9" id="KW-0966">Cell projection</keyword>
<feature type="domain" description="G8" evidence="12">
    <location>
        <begin position="2969"/>
        <end position="3098"/>
    </location>
</feature>
<keyword evidence="6" id="KW-0677">Repeat</keyword>
<dbReference type="STRING" id="6526.A0A2C9M9Y3"/>
<evidence type="ECO:0008006" key="16">
    <source>
        <dbReference type="Google" id="ProtNLM"/>
    </source>
</evidence>
<dbReference type="InterPro" id="IPR014756">
    <property type="entry name" value="Ig_E-set"/>
</dbReference>
<keyword evidence="10" id="KW-0812">Transmembrane</keyword>
<dbReference type="PANTHER" id="PTHR46769:SF2">
    <property type="entry name" value="FIBROCYSTIN-L ISOFORM 2 PRECURSOR-RELATED"/>
    <property type="match status" value="1"/>
</dbReference>
<dbReference type="PROSITE" id="PS51484">
    <property type="entry name" value="G8"/>
    <property type="match status" value="2"/>
</dbReference>
<organism evidence="14 15">
    <name type="scientific">Biomphalaria glabrata</name>
    <name type="common">Bloodfluke planorb</name>
    <name type="synonym">Freshwater snail</name>
    <dbReference type="NCBI Taxonomy" id="6526"/>
    <lineage>
        <taxon>Eukaryota</taxon>
        <taxon>Metazoa</taxon>
        <taxon>Spiralia</taxon>
        <taxon>Lophotrochozoa</taxon>
        <taxon>Mollusca</taxon>
        <taxon>Gastropoda</taxon>
        <taxon>Heterobranchia</taxon>
        <taxon>Euthyneura</taxon>
        <taxon>Panpulmonata</taxon>
        <taxon>Hygrophila</taxon>
        <taxon>Lymnaeoidea</taxon>
        <taxon>Planorbidae</taxon>
        <taxon>Biomphalaria</taxon>
    </lineage>
</organism>
<evidence type="ECO:0000313" key="15">
    <source>
        <dbReference type="Proteomes" id="UP000076420"/>
    </source>
</evidence>
<dbReference type="CDD" id="cd00102">
    <property type="entry name" value="IPT"/>
    <property type="match status" value="1"/>
</dbReference>
<comment type="subcellular location">
    <subcellularLocation>
        <location evidence="2">Cell membrane</location>
    </subcellularLocation>
    <subcellularLocation>
        <location evidence="3">Cell projection</location>
    </subcellularLocation>
    <subcellularLocation>
        <location evidence="1">Membrane</location>
        <topology evidence="1">Single-pass membrane protein</topology>
    </subcellularLocation>
</comment>
<evidence type="ECO:0000256" key="10">
    <source>
        <dbReference type="SAM" id="Phobius"/>
    </source>
</evidence>
<dbReference type="PANTHER" id="PTHR46769">
    <property type="entry name" value="POLYCYSTIC KIDNEY AND HEPATIC DISEASE 1 (AUTOSOMAL RECESSIVE)-LIKE 1"/>
    <property type="match status" value="1"/>
</dbReference>
<dbReference type="Gene3D" id="2.60.40.10">
    <property type="entry name" value="Immunoglobulins"/>
    <property type="match status" value="12"/>
</dbReference>
<dbReference type="InterPro" id="IPR013783">
    <property type="entry name" value="Ig-like_fold"/>
</dbReference>
<dbReference type="InterPro" id="IPR006626">
    <property type="entry name" value="PbH1"/>
</dbReference>
<evidence type="ECO:0000256" key="7">
    <source>
        <dbReference type="ARBA" id="ARBA00022989"/>
    </source>
</evidence>
<dbReference type="SUPFAM" id="SSF51126">
    <property type="entry name" value="Pectin lyase-like"/>
    <property type="match status" value="1"/>
</dbReference>
<dbReference type="InterPro" id="IPR052387">
    <property type="entry name" value="Fibrocystin"/>
</dbReference>
<feature type="domain" description="G8" evidence="12">
    <location>
        <begin position="2130"/>
        <end position="2251"/>
    </location>
</feature>
<dbReference type="InterPro" id="IPR055401">
    <property type="entry name" value="CEMIP_beta-hel_dom"/>
</dbReference>
<dbReference type="GO" id="GO:0042995">
    <property type="term" value="C:cell projection"/>
    <property type="evidence" value="ECO:0007669"/>
    <property type="project" value="UniProtKB-SubCell"/>
</dbReference>
<dbReference type="VEuPathDB" id="VectorBase:BGLAX_047246"/>
<dbReference type="SMART" id="SM00429">
    <property type="entry name" value="IPT"/>
    <property type="match status" value="10"/>
</dbReference>
<dbReference type="InterPro" id="IPR011050">
    <property type="entry name" value="Pectin_lyase_fold/virulence"/>
</dbReference>
<dbReference type="SMART" id="SM00710">
    <property type="entry name" value="PbH1"/>
    <property type="match status" value="6"/>
</dbReference>
<dbReference type="Gene3D" id="2.60.40.420">
    <property type="entry name" value="Cupredoxins - blue copper proteins"/>
    <property type="match status" value="1"/>
</dbReference>
<evidence type="ECO:0000256" key="2">
    <source>
        <dbReference type="ARBA" id="ARBA00004236"/>
    </source>
</evidence>
<dbReference type="GO" id="GO:0005886">
    <property type="term" value="C:plasma membrane"/>
    <property type="evidence" value="ECO:0007669"/>
    <property type="project" value="UniProtKB-SubCell"/>
</dbReference>
<evidence type="ECO:0000256" key="4">
    <source>
        <dbReference type="ARBA" id="ARBA00022475"/>
    </source>
</evidence>
<feature type="transmembrane region" description="Helical" evidence="10">
    <location>
        <begin position="4350"/>
        <end position="4374"/>
    </location>
</feature>
<name>A0A2C9M9Y3_BIOGL</name>
<keyword evidence="4" id="KW-1003">Cell membrane</keyword>
<dbReference type="VEuPathDB" id="VectorBase:BGLB040208"/>
<dbReference type="CDD" id="cd00603">
    <property type="entry name" value="IPT_PCSR"/>
    <property type="match status" value="9"/>
</dbReference>
<evidence type="ECO:0000256" key="3">
    <source>
        <dbReference type="ARBA" id="ARBA00004316"/>
    </source>
</evidence>
<evidence type="ECO:0000256" key="1">
    <source>
        <dbReference type="ARBA" id="ARBA00004167"/>
    </source>
</evidence>
<evidence type="ECO:0000313" key="14">
    <source>
        <dbReference type="EnsemblMetazoa" id="BGLB040208-PA"/>
    </source>
</evidence>
<dbReference type="SUPFAM" id="SSF81296">
    <property type="entry name" value="E set domains"/>
    <property type="match status" value="12"/>
</dbReference>
<sequence>MKLKSHPIWSLIIVCVFIRSGETAVPQVTGLTPQCGSINGGTRITVSGKNFARNYFNFGDGNDQLGSKVTLAGDTSSYSCELHPDGSHETQITCYTHYLLIFQVSADCTPTILTLKPSSGLPGEFIELTGNVITDKYGANEPDETRAMILRVYFGGQKCEIRDIQNDTLYGLTFDGNNGYMKCKTEGTYIGNQDVSFLVSNEFGRSLPASTLKQVHRNGIGMYQTFTEISELSLHEGSTEGNTLLTIKGKYFDETEAKAKVFVGDKECRVQPPITDTEITCRTPKDSSGSIQHYPGNRGFYVYIQNGTTDASSIDRSKATVVTIDQSSWSASNMGAHALQMVGYFAPLNSGYYKFCVKAASSATLYISNNTDPSNKVNIFTGSSCSSESSPVYLLADENVMFKKVIATLLQVNIFTGSSCSSESSPVYLLADEKYYTEVYYGSNAANSYVTLVAHSMQTDLTPEKTGLAAYEVQQIVFTSSVIDEVQSVNVVTSGTASESTMDVQTIVFENNRDFVVLGLDGVFTVPLQINLLTSSNLLTELKNLPSVISLVSTDVKVSSSQTTITITSDSTQGAISTFEGKLISSNLNDTTFTAERTGLGKPKLTTFTLTMDDIPTKPIKIGATSTEVQVAVEELFSVRCHSILTTGTYVNSYEDASRRVSNVEPFCGRYAAKNPTYAYDKGSTTGLSVSTSSNKFMCLAYKGKLNYLQVYFAYKDSNFKDATTNGVFYMANKTPDKWTFWCDDVLSLFNSKASGTAVKIEYVVVVNLDSSQDVYIDRLIFNKVSLLETVKAEYIDLLRMPQVQPNGAFINTVSVSGVYPSYKITLKPHNCGYNFPLFGVASATEGVDSTYSISNGGSVVVNISSVSAASPPIAGSYSVTFNGDTTPDPVQVADIVSPDPLIGALSSMSVGFADVKASGTCSAFTFTVTMSSLPGDQPLLMVNSSGLTGINVKVEVNTLTNGGVWLNPIMGDLLRTYHQTPQVIAFINNVPTRCQENSNCAFTWSLTKTPVVTAITPINGSEGQSVNISGSGFDDSSISNNEVLIGKTPCLVNTVNSSLIQCTLGNGATGLANIFVTVANKGLAQSSVEFTYIAGISSFSPSSGSVEGGTLLTINGYGFTSDVDVTIGGQKCIVNNLTQAVITCRTPRSNNFTDDTNEEIVVAQLGSSITAGNFNYKLSETPVVESISVSSSNVLGGKSITINGQGFGNTPMEVSLGPGKLNVSSYADNLIIATLPSLPAGSYRLLVDISNKGYADLRTNSVPDIVYTFEVLSMTPNFGSLYGGTDLVITGNGFSLNSSQMSVAVGTHQCNIMDLTETSIKCRIEDTGKYHTVSATGIHKLLGYGYAWDKDPITIHVGDYITWTWQTPQYVSDIAYSIQQTATPYDLVALPGGFSSGTKTRSGSFTHRFTTVGNFYYWTGYMDSESNIYFRGTVLVVEHTSYSAPLSVQFTKFQAKQIVSSVNNTNESGCQPLVDPLSGCVDTVQPTELSDVFTFKFLKCYSPYVDAINLDHGTFSDVITFDGNGFGTEVCQNEIMFANSKSNIVSSNKYSINFTISATGEPPIGELLQFVPRIVNLGYALIAIPSDKSRRFGLLPKILNISPAEGSYAGGTLLTITGEGFGNDVNSIIVELTSLSCEVKSVNYSTVICETICESTCHSGNESIQLTVSKKTGVFPASCDPSVCMFSTSDDLTAIVTDIVPAEIKDESTVLTIFGSSFDTTAENLKVLIGGQDCPIKNVENSSQFTCTLGRLPVGPHKVKVYVDSNGLAFTTKIVTSKAVASISSPSDSGIYGGALMVIDGNGFTQQTSVKVDSTVCSIVNISLSQVKCILPALAEGSIPVSIISNNVQYSSLSLSYSQTSTPKVTSINPDSGQSNTEITITGTGFNSPVVGATPEVKIGGVACTNVRDTSATSITCTTGPQNTGVFGVQVFVEQKGFSNIDKQFTYQLSPFTISPSQGSTNGGQLVTLTGSGFLQGKTSVTICGSLCLEVSVTTSQYVCMTLPFTGTSPNCNVIAVVEGVIVTNTSAYVYDSTLNSNVTSVSPARGGTGGGTLLTITGTNFGTSIGDISVKISGVACDVTEVTDNQIKCRTGAASSGNSLVEVNRLNRGLSKQISAAFQYIDLWSSPYTWGGESPPADGDFVVIPANQIILLDTNTTVLKMLLIQGQLIFDEANVELQAENILITNNGLLQVGSAEKPFPKEYKAYITLHGHLRSKELPVYGTKTLAVREGTLNLYGSPKNVVWTRLASTATANSTTLTLEHDVDWSPGDEIVIATTGDKFSQKETEVRTIVSVSNNTVTLDKPLDYEHLGIVGSFGGREVHFKAEVGLLTRNVVVRGHRNVEFDTTIPACAAGFDPGEFAVQTCFQGRFGEELGSDQFGGQIMIHQMDKDTQVAQAHLQFIEVTFAGQAFRLGRYAIHFHRNGNMDKSFVRGCSIHKSFNRAVNIHGSHNALIEYNVVYDIMGGALFLEDGDEVGNIFQYNLVLFVRASTSLRNDDITPAGFWATNPNNTIRHNNVAGGTHFGSWYRMHVNPDGPGFNPNICPQATPLKEYFNNTAHSLGWFGLWIFETYVPRVGGSCRSDAAHQVAKFSGLTAWSCEKGAEAVNIGAVQFHNFTLVNNLLAGFESKLIIQTPPQYDAQNGPGIFNAVIVSHFDGLRGGSTVGGVVVPYQTGFLIKDVSFYNFDQASHGAISWTRITGTCSLFCGGFTVESEGLTFDNSPNKVKYEWESEGVVYDRDGSLTSNPGYSVAPCTPSFDSSKCLQNQNMSVIVPGCVCTSDIKLMRFSFNNVVPSSLKGKDALFTTEFGTSNSPFAAKRITHPQGWAFVMMANHFYKFSFKDADKMYNISFDGVMYRFNTGDFVGLTQYAEALPDKFSLDGQTNLAMSPTMLSTADVQNGQWFYNDTERSITYAIKKQSRKKRAIFLTNREISLKTRIVRCFYRGCQAPPNPLEVLERPSSAEYWSKNGTWASITPDGSEPKELSDLTIPKNKWIIVDNPIPKLGKLILEGGLEFLEDESRNVLLDVEYLHITGRLVAGWNTSATLNGTLVIRVRGSPSSKPYPTTSGPNLGTRFIGVYGGLQLHGKDRGIIKTRLASTVDSGKTITVTDAVSWTSGDIILITTTDYNPSHTETFTIDSISGTTITLNDTIKYRHIAYSRTVKNKTINLSAVVALLSRNIRIEGEDYDKLMADSHGARVLVAQTEYNGSQMSGFAQISNVAFYHTGQEGFIENYDPRFSIAYVDVISAPGTARYSYVKKSSFYCGFSTAIGAFGVNGLEIDNNVVYQTVHAGIRTESTGTKITNNLVTLGIWPGTYNGRLELADPKFFGSIEAILASDLVLTDNIVAGSERAGYHLKGQLCDTIDSKLWNGNVAVGTLIGVVLFPLDKALNDSCIIYNGFTLWKNFDFGFYQNNIANVIYTKNILVENGVGIFPMVVGPNQVTHQSEDKFVEVNNNIFIGKTPTFSETLDVLTKTDSLINYSPNARGDGSFSACGKIGIETATFTGGSNMAPEKPFGNIMSYPTLKGITRLNGNVFIDFNACTGGTDHAVTTNKNNDDGSFPLVIQKTELINVNHSSKVLFHTPNLDKINPADCVDMDCDGLKKCLIQDLDGTFLGHVGTVLPNSAYEWNGDPRRGLGDYRIPSVMLASRTAKKIDVNSLAPHKGIFKTDNCTWFTDWNAFECGNSYQWRMLTLESMDEDTETRRLSPVAIYSPEGYVDLINGPQDHGWCSGYTCQRRVSTFQAIVALDQPFDIYLTSTNPNVMRFTLLSSDPNECVRLGLQLMTANRPEVRVNDVLKMPNNGYTDSNGRFRLKMQQTTGQYMPDVLNKTNGENFHSRDENMIFFVLCGNSEITVTLTEALVVSFTLPLMSEEDFFGEKIVENLAAFLNISPKKVRIVNIVRASGRRKRETKSVTMTIQVEISNEPGENSTSVNSTTNFNLTAITQQISDQIEKQGFDNVLNVTVLSMSIQEPGALNNESVPLQTPAKLVKVTNPVGDVVERMPLKVQPTFKIVDNYDNVVESLGYMSTPWVITASIKDDSNYQSKMKHNSVQFVNGWANFTDLTILLRGSYIIEFTITSPENKKATFYTTGSQVEILGNDYEAKANLTNSSSLTNTPLQIAVDLISKADNKHQVDLNWNFFTWSAKLALLDNSIYSGILTGNLSASIDNSTGYAMFSDIQLSQPGKCFLQVTVQSDPPLYKLTTIIALELMSKEQKDLVVEETHTIELKFDIEYSETNASLLSAQIRNHYSKMPGIRIKSDRYKRGSIIVVLEIEATSSGYNQTLSSMCDSVVNGQVITFAGTTISLSKSIIIDGSSYTSGACSALQVLETSTTTATPGDSSSEFPAKYIIIIVVLSVLLLVIIFILVFKLYIQPKTKTHSFFNTHNDHMEYSLMSKEDTFNSFRAQSPSMPPVNTTNAQLTL</sequence>
<dbReference type="EnsemblMetazoa" id="BGLB040208-RA">
    <property type="protein sequence ID" value="BGLB040208-PA"/>
    <property type="gene ID" value="BGLB040208"/>
</dbReference>
<evidence type="ECO:0000256" key="5">
    <source>
        <dbReference type="ARBA" id="ARBA00022729"/>
    </source>
</evidence>
<keyword evidence="5 11" id="KW-0732">Signal</keyword>
<dbReference type="InterPro" id="IPR037524">
    <property type="entry name" value="PA14/GLEYA"/>
</dbReference>
<dbReference type="SMART" id="SM01225">
    <property type="entry name" value="G8"/>
    <property type="match status" value="2"/>
</dbReference>
<evidence type="ECO:0000259" key="12">
    <source>
        <dbReference type="PROSITE" id="PS51484"/>
    </source>
</evidence>